<dbReference type="PIRSF" id="PIRSF015921">
    <property type="entry name" value="FA_sphinglp_des"/>
    <property type="match status" value="1"/>
</dbReference>
<feature type="transmembrane region" description="Helical" evidence="8">
    <location>
        <begin position="114"/>
        <end position="135"/>
    </location>
</feature>
<sequence>MCNTQKEQGVVTSPGKKAAKPAWTKIHGRVIDLAAFRHPGGNIVELFYGMDATSAFEQFHGHHKGAWKMVRSLPTKDVDVADIPKQNDEHIMEMTRLMTSWRERGLFKPRPVSSAIYGLAVVAAIVMSVMCAPHAPVLAGIAVGTCWAQCGFLQHMGGHREWGRKWSFFFQHFFEGLCKGGSSSWWRNRHNKHHAKTNVIGEDGDLRTTPFFAWDPMLAKKVPDWSLKTQAFTFLPALGAYVFMFAFTVRKYAVVKQLWHEVALMIGHYAVFAFGLKLAGATLSSGLAFYCTGYAWQGIYLGFFFGLSHFAVERVPSTATWLESSMIGTIDWGGSSAFCGYLSGFLNIQIEHHMAPQMPMENLRQIRGDCRAAAEKFGLPYREVSFIAAAKLMMVGLYRTGRDELKLRSDRRKYTRAQAVMGAASAVVENLKAD</sequence>
<evidence type="ECO:0000256" key="3">
    <source>
        <dbReference type="ARBA" id="ARBA00022692"/>
    </source>
</evidence>
<dbReference type="InterPro" id="IPR012171">
    <property type="entry name" value="Fatty_acid_desaturase"/>
</dbReference>
<proteinExistence type="inferred from homology"/>
<dbReference type="InterPro" id="IPR005804">
    <property type="entry name" value="FA_desaturase_dom"/>
</dbReference>
<dbReference type="GO" id="GO:0006629">
    <property type="term" value="P:lipid metabolic process"/>
    <property type="evidence" value="ECO:0007669"/>
    <property type="project" value="UniProtKB-KW"/>
</dbReference>
<accession>A0A7S0PYX1</accession>
<evidence type="ECO:0000256" key="7">
    <source>
        <dbReference type="ARBA" id="ARBA00023136"/>
    </source>
</evidence>
<dbReference type="Gene3D" id="3.10.120.10">
    <property type="entry name" value="Cytochrome b5-like heme/steroid binding domain"/>
    <property type="match status" value="1"/>
</dbReference>
<evidence type="ECO:0000259" key="10">
    <source>
        <dbReference type="Pfam" id="PF00487"/>
    </source>
</evidence>
<dbReference type="GO" id="GO:0016717">
    <property type="term" value="F:oxidoreductase activity, acting on paired donors, with oxidation of a pair of donors resulting in the reduction of molecular oxygen to two molecules of water"/>
    <property type="evidence" value="ECO:0007669"/>
    <property type="project" value="TreeGrafter"/>
</dbReference>
<keyword evidence="3 8" id="KW-0812">Transmembrane</keyword>
<comment type="subcellular location">
    <subcellularLocation>
        <location evidence="1">Membrane</location>
        <topology evidence="1">Multi-pass membrane protein</topology>
    </subcellularLocation>
</comment>
<dbReference type="PANTHER" id="PTHR19353">
    <property type="entry name" value="FATTY ACID DESATURASE 2"/>
    <property type="match status" value="1"/>
</dbReference>
<dbReference type="Pfam" id="PF00487">
    <property type="entry name" value="FA_desaturase"/>
    <property type="match status" value="1"/>
</dbReference>
<keyword evidence="7 8" id="KW-0472">Membrane</keyword>
<organism evidence="11">
    <name type="scientific">Coccolithus braarudii</name>
    <dbReference type="NCBI Taxonomy" id="221442"/>
    <lineage>
        <taxon>Eukaryota</taxon>
        <taxon>Haptista</taxon>
        <taxon>Haptophyta</taxon>
        <taxon>Prymnesiophyceae</taxon>
        <taxon>Coccolithales</taxon>
        <taxon>Coccolithaceae</taxon>
        <taxon>Coccolithus</taxon>
    </lineage>
</organism>
<protein>
    <recommendedName>
        <fullName evidence="12">Fatty acid desaturase domain-containing protein</fullName>
    </recommendedName>
</protein>
<evidence type="ECO:0000259" key="9">
    <source>
        <dbReference type="Pfam" id="PF00173"/>
    </source>
</evidence>
<dbReference type="InterPro" id="IPR036400">
    <property type="entry name" value="Cyt_B5-like_heme/steroid_sf"/>
</dbReference>
<evidence type="ECO:0000256" key="6">
    <source>
        <dbReference type="ARBA" id="ARBA00023098"/>
    </source>
</evidence>
<evidence type="ECO:0000313" key="11">
    <source>
        <dbReference type="EMBL" id="CAD8601073.1"/>
    </source>
</evidence>
<evidence type="ECO:0000256" key="1">
    <source>
        <dbReference type="ARBA" id="ARBA00004141"/>
    </source>
</evidence>
<evidence type="ECO:0000256" key="4">
    <source>
        <dbReference type="ARBA" id="ARBA00022989"/>
    </source>
</evidence>
<keyword evidence="4 8" id="KW-1133">Transmembrane helix</keyword>
<evidence type="ECO:0000256" key="8">
    <source>
        <dbReference type="SAM" id="Phobius"/>
    </source>
</evidence>
<keyword evidence="6" id="KW-0443">Lipid metabolism</keyword>
<gene>
    <name evidence="11" type="ORF">CPEL01642_LOCUS4403</name>
</gene>
<comment type="similarity">
    <text evidence="2">Belongs to the fatty acid desaturase type 1 family.</text>
</comment>
<dbReference type="CDD" id="cd03506">
    <property type="entry name" value="Delta6-FADS-like"/>
    <property type="match status" value="1"/>
</dbReference>
<evidence type="ECO:0000256" key="5">
    <source>
        <dbReference type="ARBA" id="ARBA00023002"/>
    </source>
</evidence>
<dbReference type="Pfam" id="PF00173">
    <property type="entry name" value="Cyt-b5"/>
    <property type="match status" value="1"/>
</dbReference>
<feature type="transmembrane region" description="Helical" evidence="8">
    <location>
        <begin position="262"/>
        <end position="281"/>
    </location>
</feature>
<dbReference type="SUPFAM" id="SSF55856">
    <property type="entry name" value="Cytochrome b5-like heme/steroid binding domain"/>
    <property type="match status" value="1"/>
</dbReference>
<dbReference type="InterPro" id="IPR001199">
    <property type="entry name" value="Cyt_B5-like_heme/steroid-bd"/>
</dbReference>
<dbReference type="AlphaFoldDB" id="A0A7S0PYX1"/>
<name>A0A7S0PYX1_9EUKA</name>
<evidence type="ECO:0008006" key="12">
    <source>
        <dbReference type="Google" id="ProtNLM"/>
    </source>
</evidence>
<feature type="transmembrane region" description="Helical" evidence="8">
    <location>
        <begin position="231"/>
        <end position="250"/>
    </location>
</feature>
<keyword evidence="5" id="KW-0560">Oxidoreductase</keyword>
<evidence type="ECO:0000256" key="2">
    <source>
        <dbReference type="ARBA" id="ARBA00009295"/>
    </source>
</evidence>
<feature type="transmembrane region" description="Helical" evidence="8">
    <location>
        <begin position="287"/>
        <end position="307"/>
    </location>
</feature>
<dbReference type="PANTHER" id="PTHR19353:SF88">
    <property type="entry name" value="DELTA(5) FATTY ACID DESATURASE FAT-4"/>
    <property type="match status" value="1"/>
</dbReference>
<feature type="domain" description="Fatty acid desaturase" evidence="10">
    <location>
        <begin position="135"/>
        <end position="384"/>
    </location>
</feature>
<dbReference type="EMBL" id="HBEY01009143">
    <property type="protein sequence ID" value="CAD8601073.1"/>
    <property type="molecule type" value="Transcribed_RNA"/>
</dbReference>
<dbReference type="GO" id="GO:0016020">
    <property type="term" value="C:membrane"/>
    <property type="evidence" value="ECO:0007669"/>
    <property type="project" value="UniProtKB-SubCell"/>
</dbReference>
<feature type="domain" description="Cytochrome b5 heme-binding" evidence="9">
    <location>
        <begin position="19"/>
        <end position="71"/>
    </location>
</feature>
<reference evidence="11" key="1">
    <citation type="submission" date="2021-01" db="EMBL/GenBank/DDBJ databases">
        <authorList>
            <person name="Corre E."/>
            <person name="Pelletier E."/>
            <person name="Niang G."/>
            <person name="Scheremetjew M."/>
            <person name="Finn R."/>
            <person name="Kale V."/>
            <person name="Holt S."/>
            <person name="Cochrane G."/>
            <person name="Meng A."/>
            <person name="Brown T."/>
            <person name="Cohen L."/>
        </authorList>
    </citation>
    <scope>NUCLEOTIDE SEQUENCE</scope>
    <source>
        <strain evidence="11">PLY182g</strain>
    </source>
</reference>